<evidence type="ECO:0000313" key="3">
    <source>
        <dbReference type="Proteomes" id="UP000494102"/>
    </source>
</evidence>
<name>A0A6J5KCK6_9BURK</name>
<sequence>MHDRIIDGLTLEGRHTRSISLDRDLNDPQAIEGYLLTPNAISALKQIGESLSHGHAQRAWKLVGPYGSGKSALGILLAQALAGKSSYPRAWQVLNKVAPGVARHYHDCTRYPIALVGARMSIGHALAMAARQTLEGLGKSKTGAGIRRHLDVERGTYKGMSLNAHVGELLDDLAMAAQAQGFGGLVLLIDEVGKFVEHAALHPDQGDLIALQQIAERASKAGDDKLMVVAMLHQHFASYAAGVGRALNDEWHKVASRFEEIPFDEPIERYAHFASHALGVKPRLLEKGDLRDAAQNLYGTALELGVLRAMTTADKALFDQPACLYPLHPLSVASLAVVSKRYGQSERSFHAFLRGHEPQGLVDFVHRIDVDAQTWFRLPDVFNYLAAGYGLRFRDLGSERRWAFAMAAVERHSDHPITAQVLKSIAVLELVQSDLAQEVTSSVIAFALGSEVATSRIDETLAQLVERGVLIHRRRKTEFAFAVSDAVNVEALYERAARSGESDLILRGISRLLSKRLVVANKHYDRTGTIRTLGVAVGVVGAWPAVTTTGSDDLQPDAWLKLILLSGDEDAAAAAAWLQDQTQELQVCGCLRLSAEGRAALVEFSIWQEVLQTVNSKHLDPWTSRYVEGRLQHAHEAVGRLVTSELIPTPGREGPAYWHQGRPIPDSSFMNTNQLASWLFDKVYFQAPRIINELINKDKPTSAIVLARQRMFDVLLGNDPTRQICGPSEFPPERLIHTSLLRQTGIWEEVGGRWRLVPPSAKAENDISAVWAKLSSLLCGDEPVSFEDVLGALAAPPLGLRAGPAGIWVALYLMIHRGRCAVFERGTLLLEVSAEHLQRMFKNPQAFKLRELTNAESNKRLLADYRAVLASIGCAFEGEPSYLELARSLYRWSARLPDFAKQTLQISKDAALVRSMLKTAGDPIELLTQSFPALHVQTKSKKPFGAWLTTTLSDLGMAHRRLQDAVTRELSTGFAISGPLSRVRSQLQAECAASASHLADARLRGFLLRCTDLSLTDEKWLDSVGSLIVQRPLDAWDDETLGKFGQALTELCAHYRRWMNVVMQRGKAPRAAERFMGLTLTLPGGQETSVFVATTDAARQVADNVLDMIDTSTGNDHELASAALAQALLDLQARTRSPSEERKNYDDQREAG</sequence>
<organism evidence="2 3">
    <name type="scientific">Paraburkholderia phenoliruptrix</name>
    <dbReference type="NCBI Taxonomy" id="252970"/>
    <lineage>
        <taxon>Bacteria</taxon>
        <taxon>Pseudomonadati</taxon>
        <taxon>Pseudomonadota</taxon>
        <taxon>Betaproteobacteria</taxon>
        <taxon>Burkholderiales</taxon>
        <taxon>Burkholderiaceae</taxon>
        <taxon>Paraburkholderia</taxon>
    </lineage>
</organism>
<dbReference type="AlphaFoldDB" id="A0A6J5KCK6"/>
<reference evidence="2 3" key="1">
    <citation type="submission" date="2020-04" db="EMBL/GenBank/DDBJ databases">
        <authorList>
            <person name="De Canck E."/>
        </authorList>
    </citation>
    <scope>NUCLEOTIDE SEQUENCE [LARGE SCALE GENOMIC DNA]</scope>
    <source>
        <strain evidence="2 3">LMG 9964</strain>
    </source>
</reference>
<accession>A0A6J5KCK6</accession>
<feature type="region of interest" description="Disordered" evidence="1">
    <location>
        <begin position="1133"/>
        <end position="1152"/>
    </location>
</feature>
<dbReference type="InterPro" id="IPR027417">
    <property type="entry name" value="P-loop_NTPase"/>
</dbReference>
<dbReference type="EMBL" id="CADILN010000007">
    <property type="protein sequence ID" value="CAB4051032.1"/>
    <property type="molecule type" value="Genomic_DNA"/>
</dbReference>
<protein>
    <submittedName>
        <fullName evidence="2">Uncharacterized protein</fullName>
    </submittedName>
</protein>
<dbReference type="SUPFAM" id="SSF52540">
    <property type="entry name" value="P-loop containing nucleoside triphosphate hydrolases"/>
    <property type="match status" value="1"/>
</dbReference>
<evidence type="ECO:0000313" key="2">
    <source>
        <dbReference type="EMBL" id="CAB4051032.1"/>
    </source>
</evidence>
<dbReference type="RefSeq" id="WP_175126353.1">
    <property type="nucleotide sequence ID" value="NZ_CADILN010000007.1"/>
</dbReference>
<evidence type="ECO:0000256" key="1">
    <source>
        <dbReference type="SAM" id="MobiDB-lite"/>
    </source>
</evidence>
<gene>
    <name evidence="2" type="ORF">LMG9964_04700</name>
</gene>
<feature type="compositionally biased region" description="Basic and acidic residues" evidence="1">
    <location>
        <begin position="1137"/>
        <end position="1152"/>
    </location>
</feature>
<proteinExistence type="predicted"/>
<dbReference type="Proteomes" id="UP000494102">
    <property type="component" value="Unassembled WGS sequence"/>
</dbReference>